<sequence>MTGTINFDYDTEYDLYVSDPVAVPQLGISSTTFRFEKELVDTAGLPRIRAAIDALRSSTTDLIVQATPYVYQLYKLYFDMADKYDWEQYLPDLPEAEVWNLVNEVGSWCTVVREDDHVLIAVECDVEWDVEHGMMMVYRDGATLVKVGSAAEAYTNVDGSIFGEEG</sequence>
<feature type="domain" description="DUF6985" evidence="1">
    <location>
        <begin position="7"/>
        <end position="151"/>
    </location>
</feature>
<dbReference type="STRING" id="1035195.HMPREF9997_01164"/>
<protein>
    <recommendedName>
        <fullName evidence="1">DUF6985 domain-containing protein</fullName>
    </recommendedName>
</protein>
<evidence type="ECO:0000259" key="1">
    <source>
        <dbReference type="Pfam" id="PF22481"/>
    </source>
</evidence>
<dbReference type="PATRIC" id="fig|1035195.3.peg.1044"/>
<proteinExistence type="predicted"/>
<evidence type="ECO:0000313" key="2">
    <source>
        <dbReference type="EMBL" id="EKX90668.1"/>
    </source>
</evidence>
<accession>L1MHA4</accession>
<comment type="caution">
    <text evidence="2">The sequence shown here is derived from an EMBL/GenBank/DDBJ whole genome shotgun (WGS) entry which is preliminary data.</text>
</comment>
<name>L1MHA4_9CORY</name>
<dbReference type="Proteomes" id="UP000010445">
    <property type="component" value="Unassembled WGS sequence"/>
</dbReference>
<keyword evidence="3" id="KW-1185">Reference proteome</keyword>
<dbReference type="OrthoDB" id="6028394at2"/>
<dbReference type="InterPro" id="IPR054254">
    <property type="entry name" value="DUF6985"/>
</dbReference>
<gene>
    <name evidence="2" type="ORF">HMPREF9997_01164</name>
</gene>
<dbReference type="EMBL" id="AMEM01000017">
    <property type="protein sequence ID" value="EKX90668.1"/>
    <property type="molecule type" value="Genomic_DNA"/>
</dbReference>
<dbReference type="Pfam" id="PF22481">
    <property type="entry name" value="DUF6985"/>
    <property type="match status" value="1"/>
</dbReference>
<dbReference type="HOGENOM" id="CLU_1546468_0_0_11"/>
<organism evidence="2 3">
    <name type="scientific">Corynebacterium durum F0235</name>
    <dbReference type="NCBI Taxonomy" id="1035195"/>
    <lineage>
        <taxon>Bacteria</taxon>
        <taxon>Bacillati</taxon>
        <taxon>Actinomycetota</taxon>
        <taxon>Actinomycetes</taxon>
        <taxon>Mycobacteriales</taxon>
        <taxon>Corynebacteriaceae</taxon>
        <taxon>Corynebacterium</taxon>
    </lineage>
</organism>
<reference evidence="2 3" key="1">
    <citation type="submission" date="2012-05" db="EMBL/GenBank/DDBJ databases">
        <authorList>
            <person name="Weinstock G."/>
            <person name="Sodergren E."/>
            <person name="Lobos E.A."/>
            <person name="Fulton L."/>
            <person name="Fulton R."/>
            <person name="Courtney L."/>
            <person name="Fronick C."/>
            <person name="O'Laughlin M."/>
            <person name="Godfrey J."/>
            <person name="Wilson R.M."/>
            <person name="Miner T."/>
            <person name="Farmer C."/>
            <person name="Delehaunty K."/>
            <person name="Cordes M."/>
            <person name="Minx P."/>
            <person name="Tomlinson C."/>
            <person name="Chen J."/>
            <person name="Wollam A."/>
            <person name="Pepin K.H."/>
            <person name="Bhonagiri V."/>
            <person name="Zhang X."/>
            <person name="Suruliraj S."/>
            <person name="Warren W."/>
            <person name="Mitreva M."/>
            <person name="Mardis E.R."/>
            <person name="Wilson R.K."/>
        </authorList>
    </citation>
    <scope>NUCLEOTIDE SEQUENCE [LARGE SCALE GENOMIC DNA]</scope>
    <source>
        <strain evidence="2 3">F0235</strain>
    </source>
</reference>
<dbReference type="AlphaFoldDB" id="L1MHA4"/>
<dbReference type="RefSeq" id="WP_006063401.1">
    <property type="nucleotide sequence ID" value="NZ_KB290831.1"/>
</dbReference>
<evidence type="ECO:0000313" key="3">
    <source>
        <dbReference type="Proteomes" id="UP000010445"/>
    </source>
</evidence>